<dbReference type="AlphaFoldDB" id="A0AAE0TG23"/>
<dbReference type="EMBL" id="JAEAOA010001261">
    <property type="protein sequence ID" value="KAK3609023.1"/>
    <property type="molecule type" value="Genomic_DNA"/>
</dbReference>
<organism evidence="2 3">
    <name type="scientific">Potamilus streckersoni</name>
    <dbReference type="NCBI Taxonomy" id="2493646"/>
    <lineage>
        <taxon>Eukaryota</taxon>
        <taxon>Metazoa</taxon>
        <taxon>Spiralia</taxon>
        <taxon>Lophotrochozoa</taxon>
        <taxon>Mollusca</taxon>
        <taxon>Bivalvia</taxon>
        <taxon>Autobranchia</taxon>
        <taxon>Heteroconchia</taxon>
        <taxon>Palaeoheterodonta</taxon>
        <taxon>Unionida</taxon>
        <taxon>Unionoidea</taxon>
        <taxon>Unionidae</taxon>
        <taxon>Ambleminae</taxon>
        <taxon>Lampsilini</taxon>
        <taxon>Potamilus</taxon>
    </lineage>
</organism>
<evidence type="ECO:0000256" key="1">
    <source>
        <dbReference type="SAM" id="MobiDB-lite"/>
    </source>
</evidence>
<keyword evidence="3" id="KW-1185">Reference proteome</keyword>
<protein>
    <submittedName>
        <fullName evidence="2">Uncharacterized protein</fullName>
    </submittedName>
</protein>
<feature type="compositionally biased region" description="Basic and acidic residues" evidence="1">
    <location>
        <begin position="214"/>
        <end position="231"/>
    </location>
</feature>
<reference evidence="2" key="2">
    <citation type="journal article" date="2021" name="Genome Biol. Evol.">
        <title>Developing a high-quality reference genome for a parasitic bivalve with doubly uniparental inheritance (Bivalvia: Unionida).</title>
        <authorList>
            <person name="Smith C.H."/>
        </authorList>
    </citation>
    <scope>NUCLEOTIDE SEQUENCE</scope>
    <source>
        <strain evidence="2">CHS0354</strain>
        <tissue evidence="2">Mantle</tissue>
    </source>
</reference>
<reference evidence="2" key="1">
    <citation type="journal article" date="2021" name="Genome Biol. Evol.">
        <title>A High-Quality Reference Genome for a Parasitic Bivalve with Doubly Uniparental Inheritance (Bivalvia: Unionida).</title>
        <authorList>
            <person name="Smith C.H."/>
        </authorList>
    </citation>
    <scope>NUCLEOTIDE SEQUENCE</scope>
    <source>
        <strain evidence="2">CHS0354</strain>
    </source>
</reference>
<feature type="compositionally biased region" description="Low complexity" evidence="1">
    <location>
        <begin position="200"/>
        <end position="213"/>
    </location>
</feature>
<comment type="caution">
    <text evidence="2">The sequence shown here is derived from an EMBL/GenBank/DDBJ whole genome shotgun (WGS) entry which is preliminary data.</text>
</comment>
<feature type="region of interest" description="Disordered" evidence="1">
    <location>
        <begin position="182"/>
        <end position="243"/>
    </location>
</feature>
<evidence type="ECO:0000313" key="3">
    <source>
        <dbReference type="Proteomes" id="UP001195483"/>
    </source>
</evidence>
<feature type="compositionally biased region" description="Basic and acidic residues" evidence="1">
    <location>
        <begin position="187"/>
        <end position="198"/>
    </location>
</feature>
<gene>
    <name evidence="2" type="ORF">CHS0354_020686</name>
</gene>
<feature type="compositionally biased region" description="Basic and acidic residues" evidence="1">
    <location>
        <begin position="140"/>
        <end position="152"/>
    </location>
</feature>
<feature type="region of interest" description="Disordered" evidence="1">
    <location>
        <begin position="136"/>
        <end position="159"/>
    </location>
</feature>
<reference evidence="2" key="3">
    <citation type="submission" date="2023-05" db="EMBL/GenBank/DDBJ databases">
        <authorList>
            <person name="Smith C.H."/>
        </authorList>
    </citation>
    <scope>NUCLEOTIDE SEQUENCE</scope>
    <source>
        <strain evidence="2">CHS0354</strain>
        <tissue evidence="2">Mantle</tissue>
    </source>
</reference>
<name>A0AAE0TG23_9BIVA</name>
<accession>A0AAE0TG23</accession>
<dbReference type="Proteomes" id="UP001195483">
    <property type="component" value="Unassembled WGS sequence"/>
</dbReference>
<sequence length="352" mass="39676">MFQAEAHLLQVRGSCSSGNLSRSTYLWCIVPLSLASFVRGDYRATLDKDTGNTNVLRCGFYRTNAGQFWEQIGHYVASKMETFRQFLMTSPDPGAIFQQQVCRLSKDQPPHTFTQIPISMPMPPYHPLTYGHQSYTGGSYDDHKESKYEPRKGPIASGHANKTATITSTSVPYMHYEISPSTSGAEYAEKQQDKHEPWLSKTISSPNNSLSSIESDRRTPPFTHEFGRDSGNETLSSESSPEAEDYYRSLPSCRMQVNKNCRASPPLSVGTLRNENDLNFDAIQDQDKIFGNPQEFSFLNYLYSNAEYQDVSNISNAYGFQGNNINLPEVYPQYELAQETLSVYTAVENPFT</sequence>
<proteinExistence type="predicted"/>
<evidence type="ECO:0000313" key="2">
    <source>
        <dbReference type="EMBL" id="KAK3609023.1"/>
    </source>
</evidence>